<accession>A0A8K0G6K8</accession>
<name>A0A8K0G6K8_IGNLU</name>
<protein>
    <submittedName>
        <fullName evidence="2">Uncharacterized protein</fullName>
    </submittedName>
</protein>
<evidence type="ECO:0000313" key="2">
    <source>
        <dbReference type="EMBL" id="KAF2887939.1"/>
    </source>
</evidence>
<dbReference type="PANTHER" id="PTHR33480:SF1">
    <property type="entry name" value="TYR RECOMBINASE DOMAIN-CONTAINING PROTEIN"/>
    <property type="match status" value="1"/>
</dbReference>
<gene>
    <name evidence="2" type="ORF">ILUMI_18234</name>
</gene>
<dbReference type="AlphaFoldDB" id="A0A8K0G6K8"/>
<evidence type="ECO:0000313" key="3">
    <source>
        <dbReference type="Proteomes" id="UP000801492"/>
    </source>
</evidence>
<evidence type="ECO:0000256" key="1">
    <source>
        <dbReference type="SAM" id="MobiDB-lite"/>
    </source>
</evidence>
<dbReference type="PANTHER" id="PTHR33480">
    <property type="entry name" value="SET DOMAIN-CONTAINING PROTEIN-RELATED"/>
    <property type="match status" value="1"/>
</dbReference>
<feature type="region of interest" description="Disordered" evidence="1">
    <location>
        <begin position="113"/>
        <end position="156"/>
    </location>
</feature>
<dbReference type="Proteomes" id="UP000801492">
    <property type="component" value="Unassembled WGS sequence"/>
</dbReference>
<comment type="caution">
    <text evidence="2">The sequence shown here is derived from an EMBL/GenBank/DDBJ whole genome shotgun (WGS) entry which is preliminary data.</text>
</comment>
<dbReference type="OrthoDB" id="10066972at2759"/>
<proteinExistence type="predicted"/>
<keyword evidence="3" id="KW-1185">Reference proteome</keyword>
<organism evidence="2 3">
    <name type="scientific">Ignelater luminosus</name>
    <name type="common">Cucubano</name>
    <name type="synonym">Pyrophorus luminosus</name>
    <dbReference type="NCBI Taxonomy" id="2038154"/>
    <lineage>
        <taxon>Eukaryota</taxon>
        <taxon>Metazoa</taxon>
        <taxon>Ecdysozoa</taxon>
        <taxon>Arthropoda</taxon>
        <taxon>Hexapoda</taxon>
        <taxon>Insecta</taxon>
        <taxon>Pterygota</taxon>
        <taxon>Neoptera</taxon>
        <taxon>Endopterygota</taxon>
        <taxon>Coleoptera</taxon>
        <taxon>Polyphaga</taxon>
        <taxon>Elateriformia</taxon>
        <taxon>Elateroidea</taxon>
        <taxon>Elateridae</taxon>
        <taxon>Agrypninae</taxon>
        <taxon>Pyrophorini</taxon>
        <taxon>Ignelater</taxon>
    </lineage>
</organism>
<feature type="compositionally biased region" description="Low complexity" evidence="1">
    <location>
        <begin position="131"/>
        <end position="145"/>
    </location>
</feature>
<dbReference type="EMBL" id="VTPC01080989">
    <property type="protein sequence ID" value="KAF2887939.1"/>
    <property type="molecule type" value="Genomic_DNA"/>
</dbReference>
<feature type="non-terminal residue" evidence="2">
    <location>
        <position position="1"/>
    </location>
</feature>
<reference evidence="2" key="1">
    <citation type="submission" date="2019-08" db="EMBL/GenBank/DDBJ databases">
        <title>The genome of the North American firefly Photinus pyralis.</title>
        <authorList>
            <consortium name="Photinus pyralis genome working group"/>
            <person name="Fallon T.R."/>
            <person name="Sander Lower S.E."/>
            <person name="Weng J.-K."/>
        </authorList>
    </citation>
    <scope>NUCLEOTIDE SEQUENCE</scope>
    <source>
        <strain evidence="2">TRF0915ILg1</strain>
        <tissue evidence="2">Whole body</tissue>
    </source>
</reference>
<sequence>MYVVQVVTTSRIMFSLYLYPYTGNLQKENKANLQELIHVQPNITAISTKLFPEGDDLFNLECTNKNDTEYKALNEPFPKSKELSIVLASADEDVRSGSFSAWKVSGLVRNDEYSNSDDIQHNNSSGDEYVPSDNSSSSSDPESSSGQRTDTDLKKRRTFTSQTFTASMLSKHHEYLGTSRIKKEIFDIMRADDASAVAKSDSLICLYSETLLAKHKRQQIATVGSSRIREMARMLMTIKSMDSDVCGMFDALRPDMFKILILAAKIVSGYDEDKKVSELLHWLCSMGTNLNILCNVAFKLVMEKRKLLNICWNDRNEKKNEIKDLRKLIEAHWCNEISSLAIKTLKERQWEKPVQLPLSFLHFKHISYLKMETYNKENRSINQEAFTKSLTAVEKIISKQLKRAVTGGKGSKPVPILFTKRTQKYLTCILKIRETTNTVPKSNPYMLANPGSENRWMAGTNGKELHGKNLNDIELDQDIYYNSESSEDKSEDNIESLLERVLRKRAKTDSEMKMKLNYPRRRKNLNKEHTTDEVTDRLEEEFEGAALTTEKNIQPDSEIELSRMKEKNYKEHTAKEVTDSSEEFEEILYKDNEIESPKKKEEVLSKETTTDEDKEFRLLKKQPNNKKVTGRIRWIDQETKFVLNYFRHHLKSKITPKEHECDQFLAKYGERLVNKDW</sequence>